<protein>
    <submittedName>
        <fullName evidence="2">Glycosyltransferase</fullName>
    </submittedName>
</protein>
<name>A0A2M7X285_UNCKA</name>
<sequence length="122" mass="14204">SFYIFAIIIEAPWDILTHGYMLAGLYFLFLFFEEKNRLWKNALVAAFFVGLSMMSKGPVSLYAVFLPFLISYGIVFKFKNLKSRIFPLFAFLILFMVIGGWWFLYVRLADPEAFLEIAAKET</sequence>
<proteinExistence type="predicted"/>
<keyword evidence="2" id="KW-0808">Transferase</keyword>
<evidence type="ECO:0000313" key="3">
    <source>
        <dbReference type="Proteomes" id="UP000230683"/>
    </source>
</evidence>
<feature type="transmembrane region" description="Helical" evidence="1">
    <location>
        <begin position="85"/>
        <end position="105"/>
    </location>
</feature>
<keyword evidence="1" id="KW-0472">Membrane</keyword>
<feature type="transmembrane region" description="Helical" evidence="1">
    <location>
        <begin position="61"/>
        <end position="78"/>
    </location>
</feature>
<evidence type="ECO:0000256" key="1">
    <source>
        <dbReference type="SAM" id="Phobius"/>
    </source>
</evidence>
<dbReference type="GO" id="GO:0016740">
    <property type="term" value="F:transferase activity"/>
    <property type="evidence" value="ECO:0007669"/>
    <property type="project" value="UniProtKB-KW"/>
</dbReference>
<organism evidence="2 3">
    <name type="scientific">candidate division WWE3 bacterium CG_4_9_14_3_um_filter_34_6</name>
    <dbReference type="NCBI Taxonomy" id="1975079"/>
    <lineage>
        <taxon>Bacteria</taxon>
        <taxon>Katanobacteria</taxon>
    </lineage>
</organism>
<dbReference type="Proteomes" id="UP000230683">
    <property type="component" value="Unassembled WGS sequence"/>
</dbReference>
<dbReference type="AlphaFoldDB" id="A0A2M7X285"/>
<reference evidence="3" key="1">
    <citation type="submission" date="2017-09" db="EMBL/GenBank/DDBJ databases">
        <title>Depth-based differentiation of microbial function through sediment-hosted aquifers and enrichment of novel symbionts in the deep terrestrial subsurface.</title>
        <authorList>
            <person name="Probst A.J."/>
            <person name="Ladd B."/>
            <person name="Jarett J.K."/>
            <person name="Geller-Mcgrath D.E."/>
            <person name="Sieber C.M.K."/>
            <person name="Emerson J.B."/>
            <person name="Anantharaman K."/>
            <person name="Thomas B.C."/>
            <person name="Malmstrom R."/>
            <person name="Stieglmeier M."/>
            <person name="Klingl A."/>
            <person name="Woyke T."/>
            <person name="Ryan C.M."/>
            <person name="Banfield J.F."/>
        </authorList>
    </citation>
    <scope>NUCLEOTIDE SEQUENCE [LARGE SCALE GENOMIC DNA]</scope>
</reference>
<feature type="non-terminal residue" evidence="2">
    <location>
        <position position="1"/>
    </location>
</feature>
<dbReference type="EMBL" id="PFWY01000109">
    <property type="protein sequence ID" value="PJA40247.1"/>
    <property type="molecule type" value="Genomic_DNA"/>
</dbReference>
<feature type="transmembrane region" description="Helical" evidence="1">
    <location>
        <begin position="15"/>
        <end position="31"/>
    </location>
</feature>
<keyword evidence="1" id="KW-0812">Transmembrane</keyword>
<evidence type="ECO:0000313" key="2">
    <source>
        <dbReference type="EMBL" id="PJA40247.1"/>
    </source>
</evidence>
<comment type="caution">
    <text evidence="2">The sequence shown here is derived from an EMBL/GenBank/DDBJ whole genome shotgun (WGS) entry which is preliminary data.</text>
</comment>
<feature type="transmembrane region" description="Helical" evidence="1">
    <location>
        <begin position="38"/>
        <end position="55"/>
    </location>
</feature>
<keyword evidence="1" id="KW-1133">Transmembrane helix</keyword>
<accession>A0A2M7X285</accession>
<feature type="non-terminal residue" evidence="2">
    <location>
        <position position="122"/>
    </location>
</feature>
<gene>
    <name evidence="2" type="ORF">CO178_02490</name>
</gene>